<name>A0A9P1IUL3_9PELO</name>
<dbReference type="InterPro" id="IPR006201">
    <property type="entry name" value="Neur_channel"/>
</dbReference>
<dbReference type="AlphaFoldDB" id="A0A9P1IUL3"/>
<feature type="transmembrane region" description="Helical" evidence="5">
    <location>
        <begin position="325"/>
        <end position="349"/>
    </location>
</feature>
<dbReference type="SUPFAM" id="SSF90112">
    <property type="entry name" value="Neurotransmitter-gated ion-channel transmembrane pore"/>
    <property type="match status" value="1"/>
</dbReference>
<feature type="domain" description="Neurotransmitter-gated ion-channel ligand-binding" evidence="6">
    <location>
        <begin position="60"/>
        <end position="261"/>
    </location>
</feature>
<dbReference type="Gene3D" id="2.70.170.10">
    <property type="entry name" value="Neurotransmitter-gated ion-channel ligand-binding domain"/>
    <property type="match status" value="1"/>
</dbReference>
<dbReference type="GO" id="GO:0016020">
    <property type="term" value="C:membrane"/>
    <property type="evidence" value="ECO:0007669"/>
    <property type="project" value="UniProtKB-SubCell"/>
</dbReference>
<protein>
    <recommendedName>
        <fullName evidence="10">Neurotransmitter-gated ion-channel ligand-binding domain-containing protein</fullName>
    </recommendedName>
</protein>
<keyword evidence="5" id="KW-0732">Signal</keyword>
<dbReference type="InterPro" id="IPR038050">
    <property type="entry name" value="Neuro_actylchol_rec"/>
</dbReference>
<evidence type="ECO:0000259" key="7">
    <source>
        <dbReference type="Pfam" id="PF02932"/>
    </source>
</evidence>
<keyword evidence="5" id="KW-0813">Transport</keyword>
<feature type="chain" id="PRO_5040528593" description="Neurotransmitter-gated ion-channel ligand-binding domain-containing protein" evidence="5">
    <location>
        <begin position="18"/>
        <end position="400"/>
    </location>
</feature>
<dbReference type="PROSITE" id="PS00236">
    <property type="entry name" value="NEUROTR_ION_CHANNEL"/>
    <property type="match status" value="1"/>
</dbReference>
<dbReference type="PRINTS" id="PR00252">
    <property type="entry name" value="NRIONCHANNEL"/>
</dbReference>
<dbReference type="EMBL" id="CANHGI010000005">
    <property type="protein sequence ID" value="CAI5451532.1"/>
    <property type="molecule type" value="Genomic_DNA"/>
</dbReference>
<feature type="transmembrane region" description="Helical" evidence="5">
    <location>
        <begin position="264"/>
        <end position="286"/>
    </location>
</feature>
<feature type="domain" description="Neurotransmitter-gated ion-channel transmembrane" evidence="7">
    <location>
        <begin position="269"/>
        <end position="370"/>
    </location>
</feature>
<dbReference type="Gene3D" id="1.20.58.390">
    <property type="entry name" value="Neurotransmitter-gated ion-channel transmembrane domain"/>
    <property type="match status" value="1"/>
</dbReference>
<dbReference type="GO" id="GO:0004888">
    <property type="term" value="F:transmembrane signaling receptor activity"/>
    <property type="evidence" value="ECO:0007669"/>
    <property type="project" value="InterPro"/>
</dbReference>
<feature type="transmembrane region" description="Helical" evidence="5">
    <location>
        <begin position="370"/>
        <end position="399"/>
    </location>
</feature>
<dbReference type="GO" id="GO:0005230">
    <property type="term" value="F:extracellular ligand-gated monoatomic ion channel activity"/>
    <property type="evidence" value="ECO:0007669"/>
    <property type="project" value="InterPro"/>
</dbReference>
<dbReference type="OrthoDB" id="5866477at2759"/>
<dbReference type="Pfam" id="PF02931">
    <property type="entry name" value="Neur_chan_LBD"/>
    <property type="match status" value="1"/>
</dbReference>
<evidence type="ECO:0000313" key="9">
    <source>
        <dbReference type="Proteomes" id="UP001152747"/>
    </source>
</evidence>
<keyword evidence="3 5" id="KW-1133">Transmembrane helix</keyword>
<evidence type="ECO:0000256" key="2">
    <source>
        <dbReference type="ARBA" id="ARBA00022692"/>
    </source>
</evidence>
<dbReference type="InterPro" id="IPR018000">
    <property type="entry name" value="Neurotransmitter_ion_chnl_CS"/>
</dbReference>
<organism evidence="8 9">
    <name type="scientific">Caenorhabditis angaria</name>
    <dbReference type="NCBI Taxonomy" id="860376"/>
    <lineage>
        <taxon>Eukaryota</taxon>
        <taxon>Metazoa</taxon>
        <taxon>Ecdysozoa</taxon>
        <taxon>Nematoda</taxon>
        <taxon>Chromadorea</taxon>
        <taxon>Rhabditida</taxon>
        <taxon>Rhabditina</taxon>
        <taxon>Rhabditomorpha</taxon>
        <taxon>Rhabditoidea</taxon>
        <taxon>Rhabditidae</taxon>
        <taxon>Peloderinae</taxon>
        <taxon>Caenorhabditis</taxon>
    </lineage>
</organism>
<keyword evidence="5" id="KW-0406">Ion transport</keyword>
<sequence>MLLPILLIYFSIPQIFCFFEDKSLYNETYYDYLKAQKRLFNDLFTDYDAGISPVFTRNVYSRTDDPLVRGTQPFLWNYTLFLYYFKLVEVDEPSEKVGVVLEIMEYWYDARLAWNVSNYNNISMIYVRQEKVWSPTFSTFAVNDIQDFRDQDFRLVGIMPEGLVYSYIPARISANCRLDVSHFPFDTQTCQIQISLPIFDNREVKILNEIYSGVLEPSKFEQMGNSEWRILNLSASLEALRFTDAFGNIQLSIFEIKMKRNPLYYIYMIVFPSFIINSLSIIGVFIMESDKMSRLNVGLTNIMTMTFILGVMADKIPKSGEVPLLGIYIIVNLLIMIFAIMVTIMLNRLRKWIVRDKKDRSKSSKLEDFVGRPFEMILITVLHLVNLANFGMILVYWYIT</sequence>
<comment type="similarity">
    <text evidence="5">Belongs to the ligand-gated ion channel (TC 1.A.9) family.</text>
</comment>
<gene>
    <name evidence="8" type="ORF">CAMP_LOCUS14169</name>
</gene>
<keyword evidence="4 5" id="KW-0472">Membrane</keyword>
<keyword evidence="2 5" id="KW-0812">Transmembrane</keyword>
<evidence type="ECO:0000256" key="5">
    <source>
        <dbReference type="RuleBase" id="RU000687"/>
    </source>
</evidence>
<accession>A0A9P1IUL3</accession>
<comment type="caution">
    <text evidence="8">The sequence shown here is derived from an EMBL/GenBank/DDBJ whole genome shotgun (WGS) entry which is preliminary data.</text>
</comment>
<feature type="transmembrane region" description="Helical" evidence="5">
    <location>
        <begin position="295"/>
        <end position="313"/>
    </location>
</feature>
<dbReference type="Pfam" id="PF02932">
    <property type="entry name" value="Neur_chan_memb"/>
    <property type="match status" value="1"/>
</dbReference>
<keyword evidence="5" id="KW-0407">Ion channel</keyword>
<proteinExistence type="inferred from homology"/>
<evidence type="ECO:0000259" key="6">
    <source>
        <dbReference type="Pfam" id="PF02931"/>
    </source>
</evidence>
<evidence type="ECO:0008006" key="10">
    <source>
        <dbReference type="Google" id="ProtNLM"/>
    </source>
</evidence>
<dbReference type="Proteomes" id="UP001152747">
    <property type="component" value="Unassembled WGS sequence"/>
</dbReference>
<evidence type="ECO:0000256" key="4">
    <source>
        <dbReference type="ARBA" id="ARBA00023136"/>
    </source>
</evidence>
<dbReference type="InterPro" id="IPR036734">
    <property type="entry name" value="Neur_chan_lig-bd_sf"/>
</dbReference>
<feature type="signal peptide" evidence="5">
    <location>
        <begin position="1"/>
        <end position="17"/>
    </location>
</feature>
<evidence type="ECO:0000313" key="8">
    <source>
        <dbReference type="EMBL" id="CAI5451532.1"/>
    </source>
</evidence>
<reference evidence="8" key="1">
    <citation type="submission" date="2022-11" db="EMBL/GenBank/DDBJ databases">
        <authorList>
            <person name="Kikuchi T."/>
        </authorList>
    </citation>
    <scope>NUCLEOTIDE SEQUENCE</scope>
    <source>
        <strain evidence="8">PS1010</strain>
    </source>
</reference>
<dbReference type="PANTHER" id="PTHR18945">
    <property type="entry name" value="NEUROTRANSMITTER GATED ION CHANNEL"/>
    <property type="match status" value="1"/>
</dbReference>
<dbReference type="CDD" id="cd19051">
    <property type="entry name" value="LGIC_TM_cation"/>
    <property type="match status" value="1"/>
</dbReference>
<dbReference type="FunFam" id="1.20.58.390:FF:000124">
    <property type="entry name" value="Protein CBG26995"/>
    <property type="match status" value="1"/>
</dbReference>
<comment type="subcellular location">
    <subcellularLocation>
        <location evidence="1">Membrane</location>
        <topology evidence="1">Multi-pass membrane protein</topology>
    </subcellularLocation>
</comment>
<dbReference type="SUPFAM" id="SSF63712">
    <property type="entry name" value="Nicotinic receptor ligand binding domain-like"/>
    <property type="match status" value="1"/>
</dbReference>
<dbReference type="InterPro" id="IPR006202">
    <property type="entry name" value="Neur_chan_lig-bd"/>
</dbReference>
<dbReference type="InterPro" id="IPR036719">
    <property type="entry name" value="Neuro-gated_channel_TM_sf"/>
</dbReference>
<dbReference type="FunFam" id="2.70.170.10:FF:000027">
    <property type="entry name" value="Ligand-Gated ion Channel"/>
    <property type="match status" value="1"/>
</dbReference>
<dbReference type="CDD" id="cd18989">
    <property type="entry name" value="LGIC_ECD_cation"/>
    <property type="match status" value="1"/>
</dbReference>
<evidence type="ECO:0000256" key="1">
    <source>
        <dbReference type="ARBA" id="ARBA00004141"/>
    </source>
</evidence>
<keyword evidence="9" id="KW-1185">Reference proteome</keyword>
<evidence type="ECO:0000256" key="3">
    <source>
        <dbReference type="ARBA" id="ARBA00022989"/>
    </source>
</evidence>
<dbReference type="InterPro" id="IPR006029">
    <property type="entry name" value="Neurotrans-gated_channel_TM"/>
</dbReference>